<dbReference type="PANTHER" id="PTHR11690:SF288">
    <property type="entry name" value="AMILORIDE-SENSITIVE NA+ CHANNEL-RELATED"/>
    <property type="match status" value="1"/>
</dbReference>
<keyword evidence="15" id="KW-1185">Reference proteome</keyword>
<keyword evidence="4 12" id="KW-0894">Sodium channel</keyword>
<dbReference type="PANTHER" id="PTHR11690">
    <property type="entry name" value="AMILORIDE-SENSITIVE SODIUM CHANNEL-RELATED"/>
    <property type="match status" value="1"/>
</dbReference>
<dbReference type="PROSITE" id="PS01206">
    <property type="entry name" value="ASC"/>
    <property type="match status" value="1"/>
</dbReference>
<dbReference type="GO" id="GO:0015280">
    <property type="term" value="F:ligand-gated sodium channel activity"/>
    <property type="evidence" value="ECO:0007669"/>
    <property type="project" value="TreeGrafter"/>
</dbReference>
<keyword evidence="7" id="KW-0915">Sodium</keyword>
<dbReference type="GO" id="GO:0005886">
    <property type="term" value="C:plasma membrane"/>
    <property type="evidence" value="ECO:0007669"/>
    <property type="project" value="TreeGrafter"/>
</dbReference>
<evidence type="ECO:0000256" key="13">
    <source>
        <dbReference type="SAM" id="Phobius"/>
    </source>
</evidence>
<dbReference type="PRINTS" id="PR01078">
    <property type="entry name" value="AMINACHANNEL"/>
</dbReference>
<evidence type="ECO:0000256" key="5">
    <source>
        <dbReference type="ARBA" id="ARBA00022692"/>
    </source>
</evidence>
<evidence type="ECO:0000256" key="2">
    <source>
        <dbReference type="ARBA" id="ARBA00007193"/>
    </source>
</evidence>
<evidence type="ECO:0000256" key="12">
    <source>
        <dbReference type="RuleBase" id="RU000679"/>
    </source>
</evidence>
<comment type="subcellular location">
    <subcellularLocation>
        <location evidence="1">Membrane</location>
        <topology evidence="1">Multi-pass membrane protein</topology>
    </subcellularLocation>
</comment>
<dbReference type="Pfam" id="PF00858">
    <property type="entry name" value="ASC"/>
    <property type="match status" value="1"/>
</dbReference>
<dbReference type="InterPro" id="IPR020903">
    <property type="entry name" value="ENaC_CS"/>
</dbReference>
<dbReference type="InterPro" id="IPR001873">
    <property type="entry name" value="ENaC"/>
</dbReference>
<dbReference type="STRING" id="35570.A0A1I8PAQ6"/>
<feature type="transmembrane region" description="Helical" evidence="13">
    <location>
        <begin position="477"/>
        <end position="501"/>
    </location>
</feature>
<evidence type="ECO:0000256" key="10">
    <source>
        <dbReference type="ARBA" id="ARBA00023201"/>
    </source>
</evidence>
<sequence>MFWERNSCGKVSASELLKFKKKNNKIQKRFVDGILEDVNRITTVHGKQITYGLKPDNNRLSLLALGLIVAIYILALITWNILYIYHYQPMKTVIAELDAPIYKLAFPEIMICNQNRFNWQRYTEAREKFLPPDNDSSKYDEVFRDAIEAFDTLYFGRFHVFENISKLYKPELLYDLNYINFTKVSEFMAWRCDEMFSDCVWQNRTTDCCELFTPRKSPKGQCLSFNTVESEVGARRRKTDRYYPIRTIGRGVKNGLRLRVHIRNGWHSPESLGKGKGVLVMVVEQDVWAYWHRAIPTNSRVFLSIAPRLRIFNENTRQYSSSFRNCMFEDELNTVDFRSLEGHPYMFENCYSECQQEYLMEFCNCSMDMFFPPTQRFPPCRLSDFPCIYRHEEKLRYFQRLREQNYVKDSHSGMICDCYFNCKSLNYRTDYRVEHIPEIFIDPNDTGLEMYIYFLWDSFTIYETSAVYTVFDLMASVGGLAGLCFGCSLVGVTELLFFFFIDLPKRGLMCLFSLQCFKPKKRVPRVRKLFVKRKALPFN</sequence>
<evidence type="ECO:0000256" key="11">
    <source>
        <dbReference type="ARBA" id="ARBA00023303"/>
    </source>
</evidence>
<gene>
    <name evidence="14" type="primary">106088073</name>
</gene>
<keyword evidence="10 12" id="KW-0739">Sodium transport</keyword>
<keyword evidence="9 13" id="KW-0472">Membrane</keyword>
<evidence type="ECO:0000256" key="6">
    <source>
        <dbReference type="ARBA" id="ARBA00022989"/>
    </source>
</evidence>
<dbReference type="Gene3D" id="1.10.287.770">
    <property type="entry name" value="YojJ-like"/>
    <property type="match status" value="1"/>
</dbReference>
<dbReference type="AlphaFoldDB" id="A0A1I8PAQ6"/>
<proteinExistence type="inferred from homology"/>
<keyword evidence="6 13" id="KW-1133">Transmembrane helix</keyword>
<dbReference type="EnsemblMetazoa" id="SCAU006366-RA">
    <property type="protein sequence ID" value="SCAU006366-PA"/>
    <property type="gene ID" value="SCAU006366"/>
</dbReference>
<dbReference type="Proteomes" id="UP000095300">
    <property type="component" value="Unassembled WGS sequence"/>
</dbReference>
<reference evidence="14" key="1">
    <citation type="submission" date="2020-05" db="UniProtKB">
        <authorList>
            <consortium name="EnsemblMetazoa"/>
        </authorList>
    </citation>
    <scope>IDENTIFICATION</scope>
    <source>
        <strain evidence="14">USDA</strain>
    </source>
</reference>
<dbReference type="Gene3D" id="2.60.470.10">
    <property type="entry name" value="Acid-sensing ion channels like domains"/>
    <property type="match status" value="1"/>
</dbReference>
<comment type="similarity">
    <text evidence="2 12">Belongs to the amiloride-sensitive sodium channel (TC 1.A.6) family.</text>
</comment>
<evidence type="ECO:0000256" key="9">
    <source>
        <dbReference type="ARBA" id="ARBA00023136"/>
    </source>
</evidence>
<keyword evidence="5 12" id="KW-0812">Transmembrane</keyword>
<keyword evidence="3 12" id="KW-0813">Transport</keyword>
<feature type="transmembrane region" description="Helical" evidence="13">
    <location>
        <begin position="62"/>
        <end position="85"/>
    </location>
</feature>
<keyword evidence="8 12" id="KW-0406">Ion transport</keyword>
<evidence type="ECO:0000256" key="8">
    <source>
        <dbReference type="ARBA" id="ARBA00023065"/>
    </source>
</evidence>
<dbReference type="VEuPathDB" id="VectorBase:SCAU006366"/>
<evidence type="ECO:0000313" key="14">
    <source>
        <dbReference type="EnsemblMetazoa" id="SCAU006366-PA"/>
    </source>
</evidence>
<evidence type="ECO:0000313" key="15">
    <source>
        <dbReference type="Proteomes" id="UP000095300"/>
    </source>
</evidence>
<keyword evidence="11 12" id="KW-0407">Ion channel</keyword>
<dbReference type="OrthoDB" id="5874059at2759"/>
<organism evidence="14 15">
    <name type="scientific">Stomoxys calcitrans</name>
    <name type="common">Stable fly</name>
    <name type="synonym">Conops calcitrans</name>
    <dbReference type="NCBI Taxonomy" id="35570"/>
    <lineage>
        <taxon>Eukaryota</taxon>
        <taxon>Metazoa</taxon>
        <taxon>Ecdysozoa</taxon>
        <taxon>Arthropoda</taxon>
        <taxon>Hexapoda</taxon>
        <taxon>Insecta</taxon>
        <taxon>Pterygota</taxon>
        <taxon>Neoptera</taxon>
        <taxon>Endopterygota</taxon>
        <taxon>Diptera</taxon>
        <taxon>Brachycera</taxon>
        <taxon>Muscomorpha</taxon>
        <taxon>Muscoidea</taxon>
        <taxon>Muscidae</taxon>
        <taxon>Stomoxys</taxon>
    </lineage>
</organism>
<evidence type="ECO:0000256" key="3">
    <source>
        <dbReference type="ARBA" id="ARBA00022448"/>
    </source>
</evidence>
<evidence type="ECO:0000256" key="1">
    <source>
        <dbReference type="ARBA" id="ARBA00004141"/>
    </source>
</evidence>
<evidence type="ECO:0000256" key="7">
    <source>
        <dbReference type="ARBA" id="ARBA00023053"/>
    </source>
</evidence>
<evidence type="ECO:0008006" key="16">
    <source>
        <dbReference type="Google" id="ProtNLM"/>
    </source>
</evidence>
<evidence type="ECO:0000256" key="4">
    <source>
        <dbReference type="ARBA" id="ARBA00022461"/>
    </source>
</evidence>
<name>A0A1I8PAQ6_STOCA</name>
<accession>A0A1I8PAQ6</accession>
<protein>
    <recommendedName>
        <fullName evidence="16">Pickpocket protein 19-like</fullName>
    </recommendedName>
</protein>